<reference evidence="5" key="1">
    <citation type="submission" date="2018-09" db="EMBL/GenBank/DDBJ databases">
        <title>Acidovorax cavernicola nov. sp. isolated from Gruta de las Maravillas (Aracena, Spain).</title>
        <authorList>
            <person name="Jurado V."/>
            <person name="Gutierrez-Patricio S."/>
            <person name="Gonzalez-Pimentel J.L."/>
            <person name="Miller A.Z."/>
            <person name="Laiz L."/>
            <person name="Saiz-Jimenez C."/>
        </authorList>
    </citation>
    <scope>NUCLEOTIDE SEQUENCE [LARGE SCALE GENOMIC DNA]</scope>
    <source>
        <strain evidence="5">1011MAR3C25</strain>
    </source>
</reference>
<protein>
    <submittedName>
        <fullName evidence="4">Phosphopantetheinyl transferase</fullName>
    </submittedName>
</protein>
<keyword evidence="2" id="KW-0479">Metal-binding</keyword>
<evidence type="ECO:0000256" key="2">
    <source>
        <dbReference type="PIRSR" id="PIRSR603542-2"/>
    </source>
</evidence>
<evidence type="ECO:0000256" key="1">
    <source>
        <dbReference type="PIRSR" id="PIRSR603542-1"/>
    </source>
</evidence>
<feature type="binding site" evidence="1">
    <location>
        <begin position="88"/>
        <end position="89"/>
    </location>
    <ligand>
        <name>CoA</name>
        <dbReference type="ChEBI" id="CHEBI:57287"/>
    </ligand>
</feature>
<dbReference type="GO" id="GO:0000287">
    <property type="term" value="F:magnesium ion binding"/>
    <property type="evidence" value="ECO:0007669"/>
    <property type="project" value="InterPro"/>
</dbReference>
<dbReference type="Pfam" id="PF17837">
    <property type="entry name" value="4PPT_N"/>
    <property type="match status" value="1"/>
</dbReference>
<sequence>MVGTDPRTPRRVNDGGLAFALRQVGDEADLPLLPAEIAAARPRRRAEYAAGRLAARAALRRLTGQAALIGMGPDRLPLWPKGTIGSISHNRRNAVALVACARRYHAAGIDIETVMDVSAARDVIPVIGPVAEKDPLSLTLAFSAKESLFKALYPHVGYFGFQAARFDAPCSLVLTQDLSPDWPAGHRFAVHYRIGRGRVLTWIALHARNVAPPST</sequence>
<keyword evidence="4" id="KW-0808">Transferase</keyword>
<keyword evidence="5" id="KW-1185">Reference proteome</keyword>
<dbReference type="InterPro" id="IPR041354">
    <property type="entry name" value="4PPT_N"/>
</dbReference>
<feature type="binding site" evidence="2">
    <location>
        <position position="112"/>
    </location>
    <ligand>
        <name>Mg(2+)</name>
        <dbReference type="ChEBI" id="CHEBI:18420"/>
    </ligand>
</feature>
<dbReference type="RefSeq" id="WP_119744849.1">
    <property type="nucleotide sequence ID" value="NZ_QZCG01000001.1"/>
</dbReference>
<dbReference type="SUPFAM" id="SSF56214">
    <property type="entry name" value="4'-phosphopantetheinyl transferase"/>
    <property type="match status" value="1"/>
</dbReference>
<comment type="caution">
    <text evidence="4">The sequence shown here is derived from an EMBL/GenBank/DDBJ whole genome shotgun (WGS) entry which is preliminary data.</text>
</comment>
<evidence type="ECO:0000259" key="3">
    <source>
        <dbReference type="Pfam" id="PF17837"/>
    </source>
</evidence>
<feature type="domain" description="4'-phosphopantetheinyl transferase N-terminal" evidence="3">
    <location>
        <begin position="37"/>
        <end position="99"/>
    </location>
</feature>
<dbReference type="EMBL" id="QZCG01000001">
    <property type="protein sequence ID" value="RJE89168.1"/>
    <property type="molecule type" value="Genomic_DNA"/>
</dbReference>
<gene>
    <name evidence="4" type="ORF">D3P04_00485</name>
</gene>
<feature type="binding site" evidence="1">
    <location>
        <position position="52"/>
    </location>
    <ligand>
        <name>CoA</name>
        <dbReference type="ChEBI" id="CHEBI:57287"/>
    </ligand>
</feature>
<dbReference type="PANTHER" id="PTHR38096">
    <property type="entry name" value="ENTEROBACTIN SYNTHASE COMPONENT D"/>
    <property type="match status" value="1"/>
</dbReference>
<dbReference type="GO" id="GO:0009366">
    <property type="term" value="C:enterobactin synthetase complex"/>
    <property type="evidence" value="ECO:0007669"/>
    <property type="project" value="InterPro"/>
</dbReference>
<proteinExistence type="predicted"/>
<comment type="cofactor">
    <cofactor evidence="2">
        <name>Mg(2+)</name>
        <dbReference type="ChEBI" id="CHEBI:18420"/>
    </cofactor>
</comment>
<dbReference type="InterPro" id="IPR003542">
    <property type="entry name" value="Enbac_synth_compD-like"/>
</dbReference>
<feature type="binding site" evidence="2">
    <location>
        <position position="110"/>
    </location>
    <ligand>
        <name>Mg(2+)</name>
        <dbReference type="ChEBI" id="CHEBI:18420"/>
    </ligand>
</feature>
<accession>A0A418T7F7</accession>
<dbReference type="PRINTS" id="PR01399">
    <property type="entry name" value="ENTSNTHTASED"/>
</dbReference>
<evidence type="ECO:0000313" key="5">
    <source>
        <dbReference type="Proteomes" id="UP000284202"/>
    </source>
</evidence>
<dbReference type="GO" id="GO:0008897">
    <property type="term" value="F:holo-[acyl-carrier-protein] synthase activity"/>
    <property type="evidence" value="ECO:0007669"/>
    <property type="project" value="InterPro"/>
</dbReference>
<dbReference type="Proteomes" id="UP000284202">
    <property type="component" value="Unassembled WGS sequence"/>
</dbReference>
<dbReference type="InterPro" id="IPR037143">
    <property type="entry name" value="4-PPantetheinyl_Trfase_dom_sf"/>
</dbReference>
<dbReference type="AlphaFoldDB" id="A0A418T7F7"/>
<feature type="binding site" evidence="1">
    <location>
        <position position="146"/>
    </location>
    <ligand>
        <name>CoA</name>
        <dbReference type="ChEBI" id="CHEBI:57287"/>
    </ligand>
</feature>
<evidence type="ECO:0000313" key="4">
    <source>
        <dbReference type="EMBL" id="RJE89168.1"/>
    </source>
</evidence>
<feature type="binding site" evidence="1">
    <location>
        <position position="44"/>
    </location>
    <ligand>
        <name>CoA</name>
        <dbReference type="ChEBI" id="CHEBI:57287"/>
    </ligand>
</feature>
<dbReference type="PANTHER" id="PTHR38096:SF1">
    <property type="entry name" value="ENTEROBACTIN SYNTHASE COMPONENT D"/>
    <property type="match status" value="1"/>
</dbReference>
<organism evidence="4 5">
    <name type="scientific">Paracoccus onubensis</name>
    <dbReference type="NCBI Taxonomy" id="1675788"/>
    <lineage>
        <taxon>Bacteria</taxon>
        <taxon>Pseudomonadati</taxon>
        <taxon>Pseudomonadota</taxon>
        <taxon>Alphaproteobacteria</taxon>
        <taxon>Rhodobacterales</taxon>
        <taxon>Paracoccaceae</taxon>
        <taxon>Paracoccus</taxon>
    </lineage>
</organism>
<dbReference type="Gene3D" id="3.90.470.20">
    <property type="entry name" value="4'-phosphopantetheinyl transferase domain"/>
    <property type="match status" value="1"/>
</dbReference>
<feature type="binding site" evidence="2">
    <location>
        <position position="111"/>
    </location>
    <ligand>
        <name>Mg(2+)</name>
        <dbReference type="ChEBI" id="CHEBI:18420"/>
    </ligand>
</feature>
<feature type="binding site" evidence="1">
    <location>
        <position position="110"/>
    </location>
    <ligand>
        <name>CoA</name>
        <dbReference type="ChEBI" id="CHEBI:57287"/>
    </ligand>
</feature>
<keyword evidence="2" id="KW-0460">Magnesium</keyword>
<dbReference type="GO" id="GO:0009239">
    <property type="term" value="P:enterobactin biosynthetic process"/>
    <property type="evidence" value="ECO:0007669"/>
    <property type="project" value="InterPro"/>
</dbReference>
<name>A0A418T7F7_9RHOB</name>
<feature type="binding site" evidence="1">
    <location>
        <position position="150"/>
    </location>
    <ligand>
        <name>CoA</name>
        <dbReference type="ChEBI" id="CHEBI:57287"/>
    </ligand>
</feature>
<dbReference type="GO" id="GO:0005886">
    <property type="term" value="C:plasma membrane"/>
    <property type="evidence" value="ECO:0007669"/>
    <property type="project" value="TreeGrafter"/>
</dbReference>